<dbReference type="Gene3D" id="3.10.350.10">
    <property type="entry name" value="LysM domain"/>
    <property type="match status" value="1"/>
</dbReference>
<dbReference type="Pfam" id="PF01476">
    <property type="entry name" value="LysM"/>
    <property type="match status" value="1"/>
</dbReference>
<dbReference type="CDD" id="cd00118">
    <property type="entry name" value="LysM"/>
    <property type="match status" value="1"/>
</dbReference>
<dbReference type="AlphaFoldDB" id="X1PVX3"/>
<dbReference type="GO" id="GO:0008932">
    <property type="term" value="F:lytic endotransglycosylase activity"/>
    <property type="evidence" value="ECO:0007669"/>
    <property type="project" value="TreeGrafter"/>
</dbReference>
<dbReference type="InterPro" id="IPR018392">
    <property type="entry name" value="LysM"/>
</dbReference>
<evidence type="ECO:0000313" key="2">
    <source>
        <dbReference type="EMBL" id="GAI35109.1"/>
    </source>
</evidence>
<gene>
    <name evidence="2" type="ORF">S06H3_49429</name>
</gene>
<comment type="caution">
    <text evidence="2">The sequence shown here is derived from an EMBL/GenBank/DDBJ whole genome shotgun (WGS) entry which is preliminary data.</text>
</comment>
<protein>
    <recommendedName>
        <fullName evidence="1">LysM domain-containing protein</fullName>
    </recommendedName>
</protein>
<reference evidence="2" key="1">
    <citation type="journal article" date="2014" name="Front. Microbiol.">
        <title>High frequency of phylogenetically diverse reductive dehalogenase-homologous genes in deep subseafloor sedimentary metagenomes.</title>
        <authorList>
            <person name="Kawai M."/>
            <person name="Futagami T."/>
            <person name="Toyoda A."/>
            <person name="Takaki Y."/>
            <person name="Nishi S."/>
            <person name="Hori S."/>
            <person name="Arai W."/>
            <person name="Tsubouchi T."/>
            <person name="Morono Y."/>
            <person name="Uchiyama I."/>
            <person name="Ito T."/>
            <person name="Fujiyama A."/>
            <person name="Inagaki F."/>
            <person name="Takami H."/>
        </authorList>
    </citation>
    <scope>NUCLEOTIDE SEQUENCE</scope>
    <source>
        <strain evidence="2">Expedition CK06-06</strain>
    </source>
</reference>
<dbReference type="PANTHER" id="PTHR33734">
    <property type="entry name" value="LYSM DOMAIN-CONTAINING GPI-ANCHORED PROTEIN 2"/>
    <property type="match status" value="1"/>
</dbReference>
<dbReference type="PROSITE" id="PS51782">
    <property type="entry name" value="LYSM"/>
    <property type="match status" value="1"/>
</dbReference>
<dbReference type="PANTHER" id="PTHR33734:SF22">
    <property type="entry name" value="MEMBRANE-BOUND LYTIC MUREIN TRANSGLYCOSYLASE D"/>
    <property type="match status" value="1"/>
</dbReference>
<organism evidence="2">
    <name type="scientific">marine sediment metagenome</name>
    <dbReference type="NCBI Taxonomy" id="412755"/>
    <lineage>
        <taxon>unclassified sequences</taxon>
        <taxon>metagenomes</taxon>
        <taxon>ecological metagenomes</taxon>
    </lineage>
</organism>
<dbReference type="InterPro" id="IPR036779">
    <property type="entry name" value="LysM_dom_sf"/>
</dbReference>
<dbReference type="SMART" id="SM00257">
    <property type="entry name" value="LysM"/>
    <property type="match status" value="1"/>
</dbReference>
<dbReference type="EMBL" id="BARV01031210">
    <property type="protein sequence ID" value="GAI35109.1"/>
    <property type="molecule type" value="Genomic_DNA"/>
</dbReference>
<sequence length="80" mass="8568">MPTVPPTPSPEVITYTVRAGDALAKIAAQFGTTVEEIVEANEIEDANRIEVGQVLVIPQGAEIPILCPILWPLTMAPTRC</sequence>
<name>X1PVX3_9ZZZZ</name>
<dbReference type="SUPFAM" id="SSF54106">
    <property type="entry name" value="LysM domain"/>
    <property type="match status" value="1"/>
</dbReference>
<proteinExistence type="predicted"/>
<feature type="domain" description="LysM" evidence="1">
    <location>
        <begin position="13"/>
        <end position="57"/>
    </location>
</feature>
<accession>X1PVX3</accession>
<evidence type="ECO:0000259" key="1">
    <source>
        <dbReference type="PROSITE" id="PS51782"/>
    </source>
</evidence>